<feature type="chain" id="PRO_5022827637" description="Lipoprotein" evidence="1">
    <location>
        <begin position="26"/>
        <end position="153"/>
    </location>
</feature>
<accession>A0A5B8UJ96</accession>
<gene>
    <name evidence="2" type="ORF">FSB75_12975</name>
</gene>
<organism evidence="2 3">
    <name type="scientific">Flavisolibacter ginsenosidimutans</name>
    <dbReference type="NCBI Taxonomy" id="661481"/>
    <lineage>
        <taxon>Bacteria</taxon>
        <taxon>Pseudomonadati</taxon>
        <taxon>Bacteroidota</taxon>
        <taxon>Chitinophagia</taxon>
        <taxon>Chitinophagales</taxon>
        <taxon>Chitinophagaceae</taxon>
        <taxon>Flavisolibacter</taxon>
    </lineage>
</organism>
<dbReference type="EMBL" id="CP042433">
    <property type="protein sequence ID" value="QEC56771.1"/>
    <property type="molecule type" value="Genomic_DNA"/>
</dbReference>
<proteinExistence type="predicted"/>
<dbReference type="RefSeq" id="WP_146788173.1">
    <property type="nucleotide sequence ID" value="NZ_BAABIO010000003.1"/>
</dbReference>
<protein>
    <recommendedName>
        <fullName evidence="4">Lipoprotein</fullName>
    </recommendedName>
</protein>
<dbReference type="AlphaFoldDB" id="A0A5B8UJ96"/>
<dbReference type="Proteomes" id="UP000321204">
    <property type="component" value="Chromosome"/>
</dbReference>
<evidence type="ECO:0000313" key="3">
    <source>
        <dbReference type="Proteomes" id="UP000321204"/>
    </source>
</evidence>
<sequence>MKILRTQLAVTLLLAITACSSSRMKNPSAIGIVPLLQYSAQNVSVKADTTYQVIQDATTFHASFAASSTARKPNFDGQMVVTILTKQLPSQAFRFTRAEVAGKTVNVYAQSCQRDADSTCEKSSVVMAAIPKVGSARSVQFFVNNQPKELVSW</sequence>
<dbReference type="PROSITE" id="PS51257">
    <property type="entry name" value="PROKAR_LIPOPROTEIN"/>
    <property type="match status" value="1"/>
</dbReference>
<keyword evidence="3" id="KW-1185">Reference proteome</keyword>
<name>A0A5B8UJ96_9BACT</name>
<evidence type="ECO:0008006" key="4">
    <source>
        <dbReference type="Google" id="ProtNLM"/>
    </source>
</evidence>
<feature type="signal peptide" evidence="1">
    <location>
        <begin position="1"/>
        <end position="25"/>
    </location>
</feature>
<keyword evidence="1" id="KW-0732">Signal</keyword>
<reference evidence="2 3" key="1">
    <citation type="journal article" date="2015" name="Int. J. Syst. Evol. Microbiol.">
        <title>Flavisolibacter ginsenosidimutans sp. nov., with ginsenoside-converting activity isolated from soil used for cultivating ginseng.</title>
        <authorList>
            <person name="Zhao Y."/>
            <person name="Liu Q."/>
            <person name="Kang M.S."/>
            <person name="Jin F."/>
            <person name="Yu H."/>
            <person name="Im W.T."/>
        </authorList>
    </citation>
    <scope>NUCLEOTIDE SEQUENCE [LARGE SCALE GENOMIC DNA]</scope>
    <source>
        <strain evidence="2 3">Gsoil 636</strain>
    </source>
</reference>
<dbReference type="KEGG" id="fgg:FSB75_12975"/>
<evidence type="ECO:0000313" key="2">
    <source>
        <dbReference type="EMBL" id="QEC56771.1"/>
    </source>
</evidence>
<evidence type="ECO:0000256" key="1">
    <source>
        <dbReference type="SAM" id="SignalP"/>
    </source>
</evidence>